<dbReference type="PANTHER" id="PTHR10434">
    <property type="entry name" value="1-ACYL-SN-GLYCEROL-3-PHOSPHATE ACYLTRANSFERASE"/>
    <property type="match status" value="1"/>
</dbReference>
<evidence type="ECO:0000256" key="1">
    <source>
        <dbReference type="ARBA" id="ARBA00005189"/>
    </source>
</evidence>
<dbReference type="CDD" id="cd07989">
    <property type="entry name" value="LPLAT_AGPAT-like"/>
    <property type="match status" value="1"/>
</dbReference>
<evidence type="ECO:0000259" key="4">
    <source>
        <dbReference type="SMART" id="SM00563"/>
    </source>
</evidence>
<gene>
    <name evidence="5" type="ORF">IPH26_01185</name>
</gene>
<keyword evidence="3 5" id="KW-0012">Acyltransferase</keyword>
<dbReference type="GO" id="GO:0003841">
    <property type="term" value="F:1-acylglycerol-3-phosphate O-acyltransferase activity"/>
    <property type="evidence" value="ECO:0007669"/>
    <property type="project" value="TreeGrafter"/>
</dbReference>
<name>A0A9D7DZZ1_9PROT</name>
<accession>A0A9D7DZZ1</accession>
<dbReference type="SMART" id="SM00563">
    <property type="entry name" value="PlsC"/>
    <property type="match status" value="1"/>
</dbReference>
<evidence type="ECO:0000313" key="5">
    <source>
        <dbReference type="EMBL" id="MBK6971624.1"/>
    </source>
</evidence>
<dbReference type="Proteomes" id="UP000807785">
    <property type="component" value="Unassembled WGS sequence"/>
</dbReference>
<dbReference type="GO" id="GO:0006654">
    <property type="term" value="P:phosphatidic acid biosynthetic process"/>
    <property type="evidence" value="ECO:0007669"/>
    <property type="project" value="TreeGrafter"/>
</dbReference>
<evidence type="ECO:0000256" key="2">
    <source>
        <dbReference type="ARBA" id="ARBA00022679"/>
    </source>
</evidence>
<comment type="pathway">
    <text evidence="1">Lipid metabolism.</text>
</comment>
<dbReference type="EMBL" id="JADJEV010000001">
    <property type="protein sequence ID" value="MBK6971624.1"/>
    <property type="molecule type" value="Genomic_DNA"/>
</dbReference>
<evidence type="ECO:0000313" key="6">
    <source>
        <dbReference type="Proteomes" id="UP000807785"/>
    </source>
</evidence>
<proteinExistence type="predicted"/>
<dbReference type="AlphaFoldDB" id="A0A9D7DZZ1"/>
<sequence length="249" mass="27568">MNLLRSVVLALLMLVVTPVFALLGMASYPLPALTRYRVITRWTDIVMWGVKWITGIRYEVRGRENMPSEASVILCKHQSAWETMALQHIFPPVAFVLKKELLRVPFFGWGLARMPIISIDRNAGIGALEQVVQQGRALLAQGFWVVVFPEGTRVAPGHTKRYKGGGAQLAAKTGAKVVPVAHNAGEFWPRKAFVKRSGLITLSIGPAIDAHGLNADEINRRTEAWIEAEMRRISPHRYPDAQGIAQSAA</sequence>
<dbReference type="PANTHER" id="PTHR10434:SF40">
    <property type="entry name" value="1-ACYL-SN-GLYCEROL-3-PHOSPHATE ACYLTRANSFERASE"/>
    <property type="match status" value="1"/>
</dbReference>
<organism evidence="5 6">
    <name type="scientific">Candidatus Methylophosphatis roskildensis</name>
    <dbReference type="NCBI Taxonomy" id="2899263"/>
    <lineage>
        <taxon>Bacteria</taxon>
        <taxon>Pseudomonadati</taxon>
        <taxon>Pseudomonadota</taxon>
        <taxon>Betaproteobacteria</taxon>
        <taxon>Nitrosomonadales</taxon>
        <taxon>Sterolibacteriaceae</taxon>
        <taxon>Candidatus Methylophosphatis</taxon>
    </lineage>
</organism>
<dbReference type="InterPro" id="IPR002123">
    <property type="entry name" value="Plipid/glycerol_acylTrfase"/>
</dbReference>
<feature type="domain" description="Phospholipid/glycerol acyltransferase" evidence="4">
    <location>
        <begin position="71"/>
        <end position="185"/>
    </location>
</feature>
<protein>
    <submittedName>
        <fullName evidence="5">1-acyl-sn-glycerol-3-phosphate acyltransferase</fullName>
    </submittedName>
</protein>
<evidence type="ECO:0000256" key="3">
    <source>
        <dbReference type="ARBA" id="ARBA00023315"/>
    </source>
</evidence>
<keyword evidence="2" id="KW-0808">Transferase</keyword>
<dbReference type="SUPFAM" id="SSF69593">
    <property type="entry name" value="Glycerol-3-phosphate (1)-acyltransferase"/>
    <property type="match status" value="1"/>
</dbReference>
<comment type="caution">
    <text evidence="5">The sequence shown here is derived from an EMBL/GenBank/DDBJ whole genome shotgun (WGS) entry which is preliminary data.</text>
</comment>
<reference evidence="5" key="1">
    <citation type="submission" date="2020-10" db="EMBL/GenBank/DDBJ databases">
        <title>Connecting structure to function with the recovery of over 1000 high-quality activated sludge metagenome-assembled genomes encoding full-length rRNA genes using long-read sequencing.</title>
        <authorList>
            <person name="Singleton C.M."/>
            <person name="Petriglieri F."/>
            <person name="Kristensen J.M."/>
            <person name="Kirkegaard R.H."/>
            <person name="Michaelsen T.Y."/>
            <person name="Andersen M.H."/>
            <person name="Karst S.M."/>
            <person name="Dueholm M.S."/>
            <person name="Nielsen P.H."/>
            <person name="Albertsen M."/>
        </authorList>
    </citation>
    <scope>NUCLEOTIDE SEQUENCE</scope>
    <source>
        <strain evidence="5">Bjer_18-Q3-R1-45_BAT3C.347</strain>
    </source>
</reference>
<dbReference type="Pfam" id="PF01553">
    <property type="entry name" value="Acyltransferase"/>
    <property type="match status" value="1"/>
</dbReference>